<gene>
    <name evidence="7" type="ORF">LJ739_08520</name>
</gene>
<name>A0ABS8G6R7_9ALTE</name>
<feature type="transmembrane region" description="Helical" evidence="6">
    <location>
        <begin position="245"/>
        <end position="265"/>
    </location>
</feature>
<evidence type="ECO:0000256" key="1">
    <source>
        <dbReference type="ARBA" id="ARBA00004141"/>
    </source>
</evidence>
<feature type="transmembrane region" description="Helical" evidence="6">
    <location>
        <begin position="218"/>
        <end position="238"/>
    </location>
</feature>
<dbReference type="InterPro" id="IPR002781">
    <property type="entry name" value="TM_pro_TauE-like"/>
</dbReference>
<proteinExistence type="inferred from homology"/>
<dbReference type="PANTHER" id="PTHR43701">
    <property type="entry name" value="MEMBRANE TRANSPORTER PROTEIN MJ0441-RELATED"/>
    <property type="match status" value="1"/>
</dbReference>
<evidence type="ECO:0000256" key="3">
    <source>
        <dbReference type="ARBA" id="ARBA00022692"/>
    </source>
</evidence>
<feature type="transmembrane region" description="Helical" evidence="6">
    <location>
        <begin position="74"/>
        <end position="96"/>
    </location>
</feature>
<feature type="transmembrane region" description="Helical" evidence="6">
    <location>
        <begin position="38"/>
        <end position="62"/>
    </location>
</feature>
<feature type="transmembrane region" description="Helical" evidence="6">
    <location>
        <begin position="108"/>
        <end position="129"/>
    </location>
</feature>
<comment type="caution">
    <text evidence="7">The sequence shown here is derived from an EMBL/GenBank/DDBJ whole genome shotgun (WGS) entry which is preliminary data.</text>
</comment>
<dbReference type="InterPro" id="IPR051598">
    <property type="entry name" value="TSUP/Inactive_protease-like"/>
</dbReference>
<feature type="transmembrane region" description="Helical" evidence="6">
    <location>
        <begin position="149"/>
        <end position="167"/>
    </location>
</feature>
<keyword evidence="5 6" id="KW-0472">Membrane</keyword>
<dbReference type="PANTHER" id="PTHR43701:SF5">
    <property type="entry name" value="MEMBRANE TRANSPORTER PROTEIN-RELATED"/>
    <property type="match status" value="1"/>
</dbReference>
<dbReference type="EMBL" id="JAJEWP010000001">
    <property type="protein sequence ID" value="MCC2616282.1"/>
    <property type="molecule type" value="Genomic_DNA"/>
</dbReference>
<organism evidence="7 8">
    <name type="scientific">Fluctibacter halophilus</name>
    <dbReference type="NCBI Taxonomy" id="226011"/>
    <lineage>
        <taxon>Bacteria</taxon>
        <taxon>Pseudomonadati</taxon>
        <taxon>Pseudomonadota</taxon>
        <taxon>Gammaproteobacteria</taxon>
        <taxon>Alteromonadales</taxon>
        <taxon>Alteromonadaceae</taxon>
        <taxon>Fluctibacter</taxon>
    </lineage>
</organism>
<keyword evidence="6" id="KW-1003">Cell membrane</keyword>
<keyword evidence="8" id="KW-1185">Reference proteome</keyword>
<dbReference type="Pfam" id="PF01925">
    <property type="entry name" value="TauE"/>
    <property type="match status" value="1"/>
</dbReference>
<keyword evidence="3 6" id="KW-0812">Transmembrane</keyword>
<dbReference type="RefSeq" id="WP_229159211.1">
    <property type="nucleotide sequence ID" value="NZ_JAJEWP010000001.1"/>
</dbReference>
<comment type="subcellular location">
    <subcellularLocation>
        <location evidence="6">Cell membrane</location>
        <topology evidence="6">Multi-pass membrane protein</topology>
    </subcellularLocation>
    <subcellularLocation>
        <location evidence="1">Membrane</location>
        <topology evidence="1">Multi-pass membrane protein</topology>
    </subcellularLocation>
</comment>
<evidence type="ECO:0000256" key="6">
    <source>
        <dbReference type="RuleBase" id="RU363041"/>
    </source>
</evidence>
<feature type="transmembrane region" description="Helical" evidence="6">
    <location>
        <begin position="6"/>
        <end position="26"/>
    </location>
</feature>
<evidence type="ECO:0000256" key="2">
    <source>
        <dbReference type="ARBA" id="ARBA00009142"/>
    </source>
</evidence>
<feature type="transmembrane region" description="Helical" evidence="6">
    <location>
        <begin position="179"/>
        <end position="212"/>
    </location>
</feature>
<evidence type="ECO:0000313" key="7">
    <source>
        <dbReference type="EMBL" id="MCC2616282.1"/>
    </source>
</evidence>
<evidence type="ECO:0000313" key="8">
    <source>
        <dbReference type="Proteomes" id="UP001520878"/>
    </source>
</evidence>
<comment type="similarity">
    <text evidence="2 6">Belongs to the 4-toluene sulfonate uptake permease (TSUP) (TC 2.A.102) family.</text>
</comment>
<accession>A0ABS8G6R7</accession>
<evidence type="ECO:0000256" key="5">
    <source>
        <dbReference type="ARBA" id="ARBA00023136"/>
    </source>
</evidence>
<dbReference type="Proteomes" id="UP001520878">
    <property type="component" value="Unassembled WGS sequence"/>
</dbReference>
<protein>
    <recommendedName>
        <fullName evidence="6">Probable membrane transporter protein</fullName>
    </recommendedName>
</protein>
<sequence>MTLSFSPATLTRVTVAVFWCALLVLLPDSLGLIRDYAAFLLLGVTGAVFANATGAGGGVVFIPFFNQLDFSPQVAVATSFAIQCCGMTAGALTWWAHYRHQHRADQEWQPIGTLVWITVLPSIAGLWLAQGYQHFSGPIIDADVLHWRFGVFSIFLAIAIVATVPLMKQRAINHRLARFDYLSLVLIALMGGAVTSWLSIGVGELVAIYLILRRFNVTLAIAVAVILSAFTVWAGVMYHALVSATVFWPVVLFAGAGAIIGGQLAKYLVLWFSPTHLKLFFAGWVLVLGVAALPA</sequence>
<evidence type="ECO:0000256" key="4">
    <source>
        <dbReference type="ARBA" id="ARBA00022989"/>
    </source>
</evidence>
<reference evidence="7 8" key="1">
    <citation type="submission" date="2021-10" db="EMBL/GenBank/DDBJ databases">
        <title>Draft genome of Aestuariibacter halophilus JC2043.</title>
        <authorList>
            <person name="Emsley S.A."/>
            <person name="Pfannmuller K.M."/>
            <person name="Ushijima B."/>
            <person name="Saw J.H."/>
            <person name="Videau P."/>
        </authorList>
    </citation>
    <scope>NUCLEOTIDE SEQUENCE [LARGE SCALE GENOMIC DNA]</scope>
    <source>
        <strain evidence="7 8">JC2043</strain>
    </source>
</reference>
<keyword evidence="4 6" id="KW-1133">Transmembrane helix</keyword>
<feature type="transmembrane region" description="Helical" evidence="6">
    <location>
        <begin position="277"/>
        <end position="294"/>
    </location>
</feature>